<protein>
    <submittedName>
        <fullName evidence="7">MliC family protein</fullName>
    </submittedName>
</protein>
<dbReference type="Pfam" id="PF09864">
    <property type="entry name" value="MliC"/>
    <property type="match status" value="1"/>
</dbReference>
<dbReference type="PROSITE" id="PS51257">
    <property type="entry name" value="PROKAR_LIPOPROTEIN"/>
    <property type="match status" value="1"/>
</dbReference>
<feature type="signal peptide" evidence="5">
    <location>
        <begin position="1"/>
        <end position="20"/>
    </location>
</feature>
<evidence type="ECO:0000256" key="2">
    <source>
        <dbReference type="ARBA" id="ARBA00023136"/>
    </source>
</evidence>
<dbReference type="EMBL" id="CP139961">
    <property type="protein sequence ID" value="WQE04387.1"/>
    <property type="molecule type" value="Genomic_DNA"/>
</dbReference>
<evidence type="ECO:0000259" key="6">
    <source>
        <dbReference type="Pfam" id="PF09864"/>
    </source>
</evidence>
<dbReference type="Proteomes" id="UP001324384">
    <property type="component" value="Chromosome"/>
</dbReference>
<feature type="domain" description="C-type lysozyme inhibitor" evidence="6">
    <location>
        <begin position="41"/>
        <end position="112"/>
    </location>
</feature>
<reference evidence="7 8" key="1">
    <citation type="submission" date="2023-12" db="EMBL/GenBank/DDBJ databases">
        <title>Genome sequencing and assembly of bacterial species from a model synthetic community.</title>
        <authorList>
            <person name="Hogle S.L."/>
        </authorList>
    </citation>
    <scope>NUCLEOTIDE SEQUENCE [LARGE SCALE GENOMIC DNA]</scope>
    <source>
        <strain evidence="7 8">HAMBI_2792</strain>
    </source>
</reference>
<keyword evidence="8" id="KW-1185">Reference proteome</keyword>
<feature type="chain" id="PRO_5046056130" evidence="5">
    <location>
        <begin position="21"/>
        <end position="123"/>
    </location>
</feature>
<keyword evidence="4" id="KW-0449">Lipoprotein</keyword>
<evidence type="ECO:0000256" key="4">
    <source>
        <dbReference type="ARBA" id="ARBA00023288"/>
    </source>
</evidence>
<evidence type="ECO:0000256" key="1">
    <source>
        <dbReference type="ARBA" id="ARBA00022729"/>
    </source>
</evidence>
<evidence type="ECO:0000313" key="7">
    <source>
        <dbReference type="EMBL" id="WQE04387.1"/>
    </source>
</evidence>
<sequence length="123" mass="12821">MKNSLIASICAAAVLAGCQATDTKTSAPTTPNTKPTETQRFECENGISVAVSPAGTSRRQLTIIGHQNATAILNHTPSASGERYVNTEGFFGHGGEWHQKATTAYFTFTDATGASIGVSCEAI</sequence>
<dbReference type="SUPFAM" id="SSF141488">
    <property type="entry name" value="YdhA-like"/>
    <property type="match status" value="1"/>
</dbReference>
<name>A0ABZ0WZC0_9GAMM</name>
<dbReference type="RefSeq" id="WP_114801241.1">
    <property type="nucleotide sequence ID" value="NZ_CP139961.1"/>
</dbReference>
<gene>
    <name evidence="7" type="ORF">U0021_01940</name>
</gene>
<evidence type="ECO:0000256" key="5">
    <source>
        <dbReference type="SAM" id="SignalP"/>
    </source>
</evidence>
<dbReference type="Gene3D" id="2.40.128.200">
    <property type="match status" value="1"/>
</dbReference>
<dbReference type="InterPro" id="IPR036328">
    <property type="entry name" value="MliC_sf"/>
</dbReference>
<proteinExistence type="predicted"/>
<keyword evidence="1 5" id="KW-0732">Signal</keyword>
<keyword evidence="2" id="KW-0472">Membrane</keyword>
<dbReference type="InterPro" id="IPR018660">
    <property type="entry name" value="MliC"/>
</dbReference>
<organism evidence="7 8">
    <name type="scientific">Moraxella canis</name>
    <dbReference type="NCBI Taxonomy" id="90239"/>
    <lineage>
        <taxon>Bacteria</taxon>
        <taxon>Pseudomonadati</taxon>
        <taxon>Pseudomonadota</taxon>
        <taxon>Gammaproteobacteria</taxon>
        <taxon>Moraxellales</taxon>
        <taxon>Moraxellaceae</taxon>
        <taxon>Moraxella</taxon>
    </lineage>
</organism>
<evidence type="ECO:0000256" key="3">
    <source>
        <dbReference type="ARBA" id="ARBA00023139"/>
    </source>
</evidence>
<evidence type="ECO:0000313" key="8">
    <source>
        <dbReference type="Proteomes" id="UP001324384"/>
    </source>
</evidence>
<accession>A0ABZ0WZC0</accession>
<keyword evidence="3" id="KW-0564">Palmitate</keyword>